<evidence type="ECO:0000313" key="3">
    <source>
        <dbReference type="Proteomes" id="UP000327030"/>
    </source>
</evidence>
<reference evidence="3" key="1">
    <citation type="submission" date="2019-08" db="EMBL/GenBank/DDBJ databases">
        <title>Complete Genome Sequence of the Polysaccharide-Degrading Rumen Bacterium Pseudobutyrivibrio xylanivorans MA3014.</title>
        <authorList>
            <person name="Palevich N."/>
            <person name="Maclean P.H."/>
            <person name="Kelly W.J."/>
            <person name="Leahy S.C."/>
            <person name="Rakonjac J."/>
            <person name="Attwood G.T."/>
        </authorList>
    </citation>
    <scope>NUCLEOTIDE SEQUENCE [LARGE SCALE GENOMIC DNA]</scope>
    <source>
        <strain evidence="3">MA3014</strain>
    </source>
</reference>
<evidence type="ECO:0000313" key="2">
    <source>
        <dbReference type="EMBL" id="QFJ55506.1"/>
    </source>
</evidence>
<dbReference type="Proteomes" id="UP000327030">
    <property type="component" value="Chromosome 1"/>
</dbReference>
<sequence>MSISPINFNGMIQNTNEVSHTKATEDQKPMLQQSNLTHAVDKQQEQQARQVNDLYKTDREDERYDREGNGRGYEGNKNRKPLNKKEEKKGSTTDGSVSEKHTTSFDMRV</sequence>
<feature type="compositionally biased region" description="Polar residues" evidence="1">
    <location>
        <begin position="1"/>
        <end position="18"/>
    </location>
</feature>
<evidence type="ECO:0000256" key="1">
    <source>
        <dbReference type="SAM" id="MobiDB-lite"/>
    </source>
</evidence>
<dbReference type="OrthoDB" id="2064336at2"/>
<gene>
    <name evidence="2" type="ORF">FXF36_11810</name>
</gene>
<organism evidence="2 3">
    <name type="scientific">Pseudobutyrivibrio xylanivorans</name>
    <dbReference type="NCBI Taxonomy" id="185007"/>
    <lineage>
        <taxon>Bacteria</taxon>
        <taxon>Bacillati</taxon>
        <taxon>Bacillota</taxon>
        <taxon>Clostridia</taxon>
        <taxon>Lachnospirales</taxon>
        <taxon>Lachnospiraceae</taxon>
        <taxon>Pseudobutyrivibrio</taxon>
    </lineage>
</organism>
<proteinExistence type="predicted"/>
<accession>A0A5P6VSE2</accession>
<dbReference type="KEGG" id="pxv:FXF36_11810"/>
<dbReference type="RefSeq" id="WP_151624344.1">
    <property type="nucleotide sequence ID" value="NZ_CP043028.1"/>
</dbReference>
<dbReference type="AlphaFoldDB" id="A0A5P6VSE2"/>
<name>A0A5P6VSE2_PSEXY</name>
<protein>
    <submittedName>
        <fullName evidence="2">Uncharacterized protein</fullName>
    </submittedName>
</protein>
<feature type="compositionally biased region" description="Basic and acidic residues" evidence="1">
    <location>
        <begin position="19"/>
        <end position="28"/>
    </location>
</feature>
<dbReference type="EMBL" id="CP043028">
    <property type="protein sequence ID" value="QFJ55506.1"/>
    <property type="molecule type" value="Genomic_DNA"/>
</dbReference>
<feature type="region of interest" description="Disordered" evidence="1">
    <location>
        <begin position="1"/>
        <end position="109"/>
    </location>
</feature>
<feature type="compositionally biased region" description="Basic and acidic residues" evidence="1">
    <location>
        <begin position="55"/>
        <end position="109"/>
    </location>
</feature>